<feature type="compositionally biased region" description="Basic residues" evidence="2">
    <location>
        <begin position="288"/>
        <end position="297"/>
    </location>
</feature>
<name>A0A9P0ANI1_BRAAE</name>
<evidence type="ECO:0000256" key="2">
    <source>
        <dbReference type="SAM" id="MobiDB-lite"/>
    </source>
</evidence>
<dbReference type="Proteomes" id="UP001154078">
    <property type="component" value="Chromosome 1"/>
</dbReference>
<reference evidence="4" key="1">
    <citation type="submission" date="2021-12" db="EMBL/GenBank/DDBJ databases">
        <authorList>
            <person name="King R."/>
        </authorList>
    </citation>
    <scope>NUCLEOTIDE SEQUENCE</scope>
</reference>
<dbReference type="GO" id="GO:0042802">
    <property type="term" value="F:identical protein binding"/>
    <property type="evidence" value="ECO:0007669"/>
    <property type="project" value="InterPro"/>
</dbReference>
<dbReference type="InterPro" id="IPR025913">
    <property type="entry name" value="Cep57_CLD"/>
</dbReference>
<evidence type="ECO:0000313" key="5">
    <source>
        <dbReference type="Proteomes" id="UP001154078"/>
    </source>
</evidence>
<organism evidence="4 5">
    <name type="scientific">Brassicogethes aeneus</name>
    <name type="common">Rape pollen beetle</name>
    <name type="synonym">Meligethes aeneus</name>
    <dbReference type="NCBI Taxonomy" id="1431903"/>
    <lineage>
        <taxon>Eukaryota</taxon>
        <taxon>Metazoa</taxon>
        <taxon>Ecdysozoa</taxon>
        <taxon>Arthropoda</taxon>
        <taxon>Hexapoda</taxon>
        <taxon>Insecta</taxon>
        <taxon>Pterygota</taxon>
        <taxon>Neoptera</taxon>
        <taxon>Endopterygota</taxon>
        <taxon>Coleoptera</taxon>
        <taxon>Polyphaga</taxon>
        <taxon>Cucujiformia</taxon>
        <taxon>Nitidulidae</taxon>
        <taxon>Meligethinae</taxon>
        <taxon>Brassicogethes</taxon>
    </lineage>
</organism>
<proteinExistence type="predicted"/>
<protein>
    <recommendedName>
        <fullName evidence="3">Cep57 centrosome localisation domain-containing protein</fullName>
    </recommendedName>
</protein>
<dbReference type="EMBL" id="OV121132">
    <property type="protein sequence ID" value="CAH0545785.1"/>
    <property type="molecule type" value="Genomic_DNA"/>
</dbReference>
<evidence type="ECO:0000259" key="3">
    <source>
        <dbReference type="Pfam" id="PF14073"/>
    </source>
</evidence>
<feature type="domain" description="Cep57 centrosome localisation" evidence="3">
    <location>
        <begin position="25"/>
        <end position="108"/>
    </location>
</feature>
<dbReference type="Pfam" id="PF14073">
    <property type="entry name" value="Cep57_CLD"/>
    <property type="match status" value="1"/>
</dbReference>
<gene>
    <name evidence="4" type="ORF">MELIAE_LOCUS103</name>
</gene>
<dbReference type="GO" id="GO:0043015">
    <property type="term" value="F:gamma-tubulin binding"/>
    <property type="evidence" value="ECO:0007669"/>
    <property type="project" value="InterPro"/>
</dbReference>
<evidence type="ECO:0000256" key="1">
    <source>
        <dbReference type="SAM" id="Coils"/>
    </source>
</evidence>
<sequence>MLCCRQIWKDSVESSKMSGEYFVEDSTKLYQDYIEEKNQLSAKAIRKDDSQEKLQDIEDQIELAETRCNTLKGQLDYMKNLYGPATKHQKSRKYSNASVKRREGTNDSAISIDVHLENYGECRSESARQTTNDPTKDIHSIINGITNSVNRLSDLHLQIAETPKSKRGESARRNRFDLHADGSHVTNVEIKAAKMDNAPYYEQVPLEVNKSSHLTKKISKNIRKKHVSVPFDARVKKFPSSFAVPTKSASGTIYKKKSRSQNPPLTDNLVEIYHNQAAKETDSEHSGRGKFKRKSKTSRSEYISDIPPLSLNVPDDNQWNVRKVQPSKMDYSNIKTVNDAKNELRDSSYQLPTIASKMKQVAKCYFNAFNFKAIPFCPAASTSPSHNIGINLQQVMSMMKTKQPFQGLSPTLAHNIGLAAERLNSRPASMLVTTMTSRTATCSSFLRTSSCPLSKNRMNYQHLQEMAKRIPEEDIIMEGEEETREVPAMKTTYITGPSGDMKIESKNDPVWAADADNLRKCTCVNLCGPDLNQMVNKFQISQPPNSAQSQVQRLPKYKSNLTKKKPRPIKMALVTKNNGVITNNNGNVVEEADETPQVPIHIKQKTLKGVLTNLHKEFDTMNGRYEELSKMGEAMNEENVKELQQLDVDLTAKEEEITMVMSLYKEVLALKQQVQTLKQKSSVASVGVAPKMADYNNPKAAFHLTKLLKQIQLYQSHYKKDLPVI</sequence>
<feature type="region of interest" description="Disordered" evidence="2">
    <location>
        <begin position="277"/>
        <end position="309"/>
    </location>
</feature>
<feature type="compositionally biased region" description="Basic and acidic residues" evidence="2">
    <location>
        <begin position="277"/>
        <end position="287"/>
    </location>
</feature>
<feature type="coiled-coil region" evidence="1">
    <location>
        <begin position="23"/>
        <end position="74"/>
    </location>
</feature>
<keyword evidence="5" id="KW-1185">Reference proteome</keyword>
<accession>A0A9P0ANI1</accession>
<dbReference type="OrthoDB" id="76453at2759"/>
<feature type="coiled-coil region" evidence="1">
    <location>
        <begin position="636"/>
        <end position="680"/>
    </location>
</feature>
<keyword evidence="1" id="KW-0175">Coiled coil</keyword>
<dbReference type="AlphaFoldDB" id="A0A9P0ANI1"/>
<evidence type="ECO:0000313" key="4">
    <source>
        <dbReference type="EMBL" id="CAH0545785.1"/>
    </source>
</evidence>